<protein>
    <submittedName>
        <fullName evidence="2">Heparin binding antigen</fullName>
    </submittedName>
</protein>
<organism evidence="2">
    <name type="scientific">Neisseria meningitidis</name>
    <dbReference type="NCBI Taxonomy" id="487"/>
    <lineage>
        <taxon>Bacteria</taxon>
        <taxon>Pseudomonadati</taxon>
        <taxon>Pseudomonadota</taxon>
        <taxon>Betaproteobacteria</taxon>
        <taxon>Neisseriales</taxon>
        <taxon>Neisseriaceae</taxon>
        <taxon>Neisseria</taxon>
    </lineage>
</organism>
<evidence type="ECO:0000313" key="2">
    <source>
        <dbReference type="EMBL" id="AGA84197.1"/>
    </source>
</evidence>
<accession>L0GDX9</accession>
<feature type="region of interest" description="Disordered" evidence="1">
    <location>
        <begin position="34"/>
        <end position="72"/>
    </location>
</feature>
<dbReference type="AlphaFoldDB" id="L0GDX9"/>
<name>L0GDX9_NEIME</name>
<reference evidence="2" key="1">
    <citation type="submission" date="2012-07" db="EMBL/GenBank/DDBJ databases">
        <title>Prevalence and genetic diversity of candidate vaccine antigens among invasive Neisseria meningitidis isolates in Brazil.</title>
        <authorList>
            <person name="Romanelli C.S.S."/>
            <person name="Silva F.S.Q."/>
            <person name="Sardinha G.G."/>
            <person name="de Filippis I."/>
        </authorList>
    </citation>
    <scope>NUCLEOTIDE SEQUENCE</scope>
</reference>
<sequence length="288" mass="32458">GAGSQNDICRKMPPPRSSTRITLRTEYANQRYGKPSTGCRGIGTTGKPTGYGKRGGRNAGGRSVGRRGKRRQYGCRRIRKSNREQPTRRFFRFRSRVKPCTCEWRQRFWKGRFGKWHQATAVRKNVTLTLCKDKVCDRDNFLDKKAPPKSEFESLDDSGELIKFKKDGTSDKFTNLVCDRSEAKGTNKYVIIYKDKSTHLREFSVLHGRGGRFRRDAANPRQSADTLIVDGEAVILTGIPAISSRPKELPYLTYGAENCPRIVCPSVQRTGMRNACCTAVSTAKCCIS</sequence>
<gene>
    <name evidence="2" type="primary">HBA</name>
</gene>
<feature type="non-terminal residue" evidence="2">
    <location>
        <position position="288"/>
    </location>
</feature>
<feature type="non-terminal residue" evidence="2">
    <location>
        <position position="1"/>
    </location>
</feature>
<dbReference type="EMBL" id="JX400532">
    <property type="protein sequence ID" value="AGA84197.1"/>
    <property type="molecule type" value="Genomic_DNA"/>
</dbReference>
<proteinExistence type="predicted"/>
<evidence type="ECO:0000256" key="1">
    <source>
        <dbReference type="SAM" id="MobiDB-lite"/>
    </source>
</evidence>